<dbReference type="HOGENOM" id="CLU_3368114_0_0_6"/>
<protein>
    <submittedName>
        <fullName evidence="1">Uncharacterized protein</fullName>
    </submittedName>
</protein>
<dbReference type="Proteomes" id="UP000028511">
    <property type="component" value="Unassembled WGS sequence"/>
</dbReference>
<sequence>MQFIKLEAALLKDSRCIPLFNQTTLAFQMNRKLSD</sequence>
<dbReference type="EMBL" id="CBSW010000226">
    <property type="protein sequence ID" value="CDG98352.1"/>
    <property type="molecule type" value="Genomic_DNA"/>
</dbReference>
<dbReference type="AlphaFoldDB" id="A0A077NIW4"/>
<comment type="caution">
    <text evidence="1">The sequence shown here is derived from an EMBL/GenBank/DDBJ whole genome shotgun (WGS) entry which is preliminary data.</text>
</comment>
<gene>
    <name evidence="1" type="ORF">XBP1_3010001</name>
</gene>
<accession>A0A077NIW4</accession>
<proteinExistence type="predicted"/>
<organism evidence="1 2">
    <name type="scientific">Xenorhabdus bovienii str. puntauvense</name>
    <dbReference type="NCBI Taxonomy" id="1398201"/>
    <lineage>
        <taxon>Bacteria</taxon>
        <taxon>Pseudomonadati</taxon>
        <taxon>Pseudomonadota</taxon>
        <taxon>Gammaproteobacteria</taxon>
        <taxon>Enterobacterales</taxon>
        <taxon>Morganellaceae</taxon>
        <taxon>Xenorhabdus</taxon>
    </lineage>
</organism>
<reference evidence="1" key="1">
    <citation type="submission" date="2013-07" db="EMBL/GenBank/DDBJ databases">
        <title>Sub-species coevolution in mutualistic symbiosis.</title>
        <authorList>
            <person name="Murfin K."/>
            <person name="Klassen J."/>
            <person name="Lee M."/>
            <person name="Forst S."/>
            <person name="Stock P."/>
            <person name="Goodrich-Blair H."/>
        </authorList>
    </citation>
    <scope>NUCLEOTIDE SEQUENCE [LARGE SCALE GENOMIC DNA]</scope>
    <source>
        <strain evidence="1">Puntauvense</strain>
    </source>
</reference>
<evidence type="ECO:0000313" key="2">
    <source>
        <dbReference type="Proteomes" id="UP000028511"/>
    </source>
</evidence>
<name>A0A077NIW4_XENBV</name>
<evidence type="ECO:0000313" key="1">
    <source>
        <dbReference type="EMBL" id="CDG98352.1"/>
    </source>
</evidence>